<evidence type="ECO:0000259" key="11">
    <source>
        <dbReference type="Pfam" id="PF07992"/>
    </source>
</evidence>
<evidence type="ECO:0000313" key="13">
    <source>
        <dbReference type="EMBL" id="RCI07566.1"/>
    </source>
</evidence>
<gene>
    <name evidence="13" type="ORF">L249_1624</name>
</gene>
<dbReference type="Proteomes" id="UP000253664">
    <property type="component" value="Unassembled WGS sequence"/>
</dbReference>
<evidence type="ECO:0000256" key="8">
    <source>
        <dbReference type="ARBA" id="ARBA00047599"/>
    </source>
</evidence>
<evidence type="ECO:0000256" key="7">
    <source>
        <dbReference type="ARBA" id="ARBA00023027"/>
    </source>
</evidence>
<comment type="similarity">
    <text evidence="1">Belongs to the NADH dehydrogenase family.</text>
</comment>
<name>A0A367KZH1_9HYPO</name>
<keyword evidence="7" id="KW-0520">NAD</keyword>
<evidence type="ECO:0000313" key="14">
    <source>
        <dbReference type="Proteomes" id="UP000253664"/>
    </source>
</evidence>
<dbReference type="Pfam" id="PF07992">
    <property type="entry name" value="Pyr_redox_2"/>
    <property type="match status" value="1"/>
</dbReference>
<reference evidence="13 14" key="1">
    <citation type="journal article" date="2015" name="BMC Genomics">
        <title>Insights from the genome of Ophiocordyceps polyrhachis-furcata to pathogenicity and host specificity in insect fungi.</title>
        <authorList>
            <person name="Wichadakul D."/>
            <person name="Kobmoo N."/>
            <person name="Ingsriswang S."/>
            <person name="Tangphatsornruang S."/>
            <person name="Chantasingh D."/>
            <person name="Luangsa-ard J.J."/>
            <person name="Eurwilaichitr L."/>
        </authorList>
    </citation>
    <scope>NUCLEOTIDE SEQUENCE [LARGE SCALE GENOMIC DNA]</scope>
    <source>
        <strain evidence="13 14">BCC 54312</strain>
    </source>
</reference>
<comment type="caution">
    <text evidence="13">The sequence shown here is derived from an EMBL/GenBank/DDBJ whole genome shotgun (WGS) entry which is preliminary data.</text>
</comment>
<keyword evidence="6" id="KW-0560">Oxidoreductase</keyword>
<evidence type="ECO:0000256" key="10">
    <source>
        <dbReference type="SAM" id="Coils"/>
    </source>
</evidence>
<dbReference type="InterPro" id="IPR023753">
    <property type="entry name" value="FAD/NAD-binding_dom"/>
</dbReference>
<comment type="catalytic activity">
    <reaction evidence="8">
        <text>a quinone + NADH + H(+) = a quinol + NAD(+)</text>
        <dbReference type="Rhea" id="RHEA:46160"/>
        <dbReference type="ChEBI" id="CHEBI:15378"/>
        <dbReference type="ChEBI" id="CHEBI:24646"/>
        <dbReference type="ChEBI" id="CHEBI:57540"/>
        <dbReference type="ChEBI" id="CHEBI:57945"/>
        <dbReference type="ChEBI" id="CHEBI:132124"/>
        <dbReference type="EC" id="1.6.5.9"/>
    </reaction>
</comment>
<accession>A0A367KZH1</accession>
<keyword evidence="4" id="KW-0274">FAD</keyword>
<keyword evidence="5" id="KW-0809">Transit peptide</keyword>
<dbReference type="InterPro" id="IPR045024">
    <property type="entry name" value="NDH-2"/>
</dbReference>
<evidence type="ECO:0000256" key="3">
    <source>
        <dbReference type="ARBA" id="ARBA00022630"/>
    </source>
</evidence>
<feature type="coiled-coil region" evidence="10">
    <location>
        <begin position="465"/>
        <end position="492"/>
    </location>
</feature>
<dbReference type="PANTHER" id="PTHR43706">
    <property type="entry name" value="NADH DEHYDROGENASE"/>
    <property type="match status" value="1"/>
</dbReference>
<dbReference type="AlphaFoldDB" id="A0A367KZH1"/>
<feature type="domain" description="External alternative NADH-ubiquinone oxidoreductase-like C-terminal" evidence="12">
    <location>
        <begin position="499"/>
        <end position="563"/>
    </location>
</feature>
<organism evidence="13 14">
    <name type="scientific">Ophiocordyceps polyrhachis-furcata BCC 54312</name>
    <dbReference type="NCBI Taxonomy" id="1330021"/>
    <lineage>
        <taxon>Eukaryota</taxon>
        <taxon>Fungi</taxon>
        <taxon>Dikarya</taxon>
        <taxon>Ascomycota</taxon>
        <taxon>Pezizomycotina</taxon>
        <taxon>Sordariomycetes</taxon>
        <taxon>Hypocreomycetidae</taxon>
        <taxon>Hypocreales</taxon>
        <taxon>Ophiocordycipitaceae</taxon>
        <taxon>Ophiocordyceps</taxon>
    </lineage>
</organism>
<dbReference type="InterPro" id="IPR036188">
    <property type="entry name" value="FAD/NAD-bd_sf"/>
</dbReference>
<evidence type="ECO:0000256" key="6">
    <source>
        <dbReference type="ARBA" id="ARBA00023002"/>
    </source>
</evidence>
<dbReference type="OrthoDB" id="3244603at2759"/>
<dbReference type="GO" id="GO:0005739">
    <property type="term" value="C:mitochondrion"/>
    <property type="evidence" value="ECO:0007669"/>
    <property type="project" value="UniProtKB-ARBA"/>
</dbReference>
<dbReference type="Gene3D" id="3.50.50.100">
    <property type="match status" value="1"/>
</dbReference>
<feature type="domain" description="FAD/NAD(P)-binding" evidence="11">
    <location>
        <begin position="104"/>
        <end position="438"/>
    </location>
</feature>
<evidence type="ECO:0000256" key="9">
    <source>
        <dbReference type="ARBA" id="ARBA00049010"/>
    </source>
</evidence>
<evidence type="ECO:0000256" key="2">
    <source>
        <dbReference type="ARBA" id="ARBA00012637"/>
    </source>
</evidence>
<proteinExistence type="inferred from homology"/>
<dbReference type="PRINTS" id="PR00368">
    <property type="entry name" value="FADPNR"/>
</dbReference>
<comment type="catalytic activity">
    <reaction evidence="9">
        <text>a ubiquinone + NADH + H(+) = a ubiquinol + NAD(+)</text>
        <dbReference type="Rhea" id="RHEA:23152"/>
        <dbReference type="Rhea" id="RHEA-COMP:9565"/>
        <dbReference type="Rhea" id="RHEA-COMP:9566"/>
        <dbReference type="ChEBI" id="CHEBI:15378"/>
        <dbReference type="ChEBI" id="CHEBI:16389"/>
        <dbReference type="ChEBI" id="CHEBI:17976"/>
        <dbReference type="ChEBI" id="CHEBI:57540"/>
        <dbReference type="ChEBI" id="CHEBI:57945"/>
    </reaction>
</comment>
<keyword evidence="14" id="KW-1185">Reference proteome</keyword>
<keyword evidence="10" id="KW-0175">Coiled coil</keyword>
<dbReference type="STRING" id="1330021.A0A367KZH1"/>
<protein>
    <recommendedName>
        <fullName evidence="2">NADH:ubiquinone reductase (non-electrogenic)</fullName>
        <ecNumber evidence="2">1.6.5.9</ecNumber>
    </recommendedName>
</protein>
<dbReference type="GO" id="GO:0050136">
    <property type="term" value="F:NADH dehydrogenase (quinone) (non-electrogenic) activity"/>
    <property type="evidence" value="ECO:0007669"/>
    <property type="project" value="UniProtKB-EC"/>
</dbReference>
<evidence type="ECO:0000256" key="1">
    <source>
        <dbReference type="ARBA" id="ARBA00005272"/>
    </source>
</evidence>
<dbReference type="SUPFAM" id="SSF51905">
    <property type="entry name" value="FAD/NAD(P)-binding domain"/>
    <property type="match status" value="2"/>
</dbReference>
<evidence type="ECO:0000259" key="12">
    <source>
        <dbReference type="Pfam" id="PF22366"/>
    </source>
</evidence>
<dbReference type="EMBL" id="LKCN02000026">
    <property type="protein sequence ID" value="RCI07566.1"/>
    <property type="molecule type" value="Genomic_DNA"/>
</dbReference>
<dbReference type="InterPro" id="IPR054585">
    <property type="entry name" value="NDH2-like_C"/>
</dbReference>
<dbReference type="Pfam" id="PF22366">
    <property type="entry name" value="NDH2_C"/>
    <property type="match status" value="1"/>
</dbReference>
<dbReference type="EC" id="1.6.5.9" evidence="2"/>
<keyword evidence="3" id="KW-0285">Flavoprotein</keyword>
<sequence length="567" mass="63124">MASLARAAAPWARAAQLASRRTLPTSLHSSAFATRLQSAGRVAFRRAYTDAPPRPKPGRLRRALKWTWRFTYVSVGALVGYSFYVMYQDRHPDPQAEPDPSKKTLVILGTGWGSVALLKKLDTENYNVVVVSPRNYFLFTPLLPSCTTGTIEHRSIMEPVRTILRRKRAAVKFYEAEASSIDTDRKVVKIVDNSEIKGATSETEIPYDMLVIGVGAENATFGIPGVRENSCFLKEIGDAQQIRKKIMDCVETAAFKGQTPEEVDRLMHMVVVGGGPTGVEFAGELRDFFEEDIKKLVPEISPRFKVTLIEALPNVLPSFSKQLIDYTENTLREEKIDIKTKTMVKKVSDKTVEADITGPDGSKKRVVIPYGLLVWATGNAVRPIVKDLMARIPAQADSRRGLAVNEYLVVQGTRDIWAIGDCAVAGYAPTAQVASQEGNFLGRLFNNMAKTEAHESRIRELSSRLNLEAGNSAQAAEEIESLERQLRKIKDIKPFRYSHQGSLAYIGSEKAVADVSWWNGNLATGGSMTYLFWRSAYLSMCFSTRNRVLVLVDWLKSKAFGRDVSRE</sequence>
<dbReference type="PANTHER" id="PTHR43706:SF47">
    <property type="entry name" value="EXTERNAL NADH-UBIQUINONE OXIDOREDUCTASE 1, MITOCHONDRIAL-RELATED"/>
    <property type="match status" value="1"/>
</dbReference>
<evidence type="ECO:0000256" key="4">
    <source>
        <dbReference type="ARBA" id="ARBA00022827"/>
    </source>
</evidence>
<evidence type="ECO:0000256" key="5">
    <source>
        <dbReference type="ARBA" id="ARBA00022946"/>
    </source>
</evidence>